<name>A0ABX8S848_9ACTN</name>
<dbReference type="PROSITE" id="PS50113">
    <property type="entry name" value="PAC"/>
    <property type="match status" value="1"/>
</dbReference>
<dbReference type="InterPro" id="IPR052155">
    <property type="entry name" value="Biofilm_reg_signaling"/>
</dbReference>
<dbReference type="InterPro" id="IPR035919">
    <property type="entry name" value="EAL_sf"/>
</dbReference>
<evidence type="ECO:0000256" key="1">
    <source>
        <dbReference type="SAM" id="MobiDB-lite"/>
    </source>
</evidence>
<evidence type="ECO:0000259" key="2">
    <source>
        <dbReference type="PROSITE" id="PS50113"/>
    </source>
</evidence>
<dbReference type="Proteomes" id="UP000887023">
    <property type="component" value="Chromosome"/>
</dbReference>
<dbReference type="InterPro" id="IPR001633">
    <property type="entry name" value="EAL_dom"/>
</dbReference>
<feature type="domain" description="PAC" evidence="2">
    <location>
        <begin position="80"/>
        <end position="131"/>
    </location>
</feature>
<dbReference type="InterPro" id="IPR029787">
    <property type="entry name" value="Nucleotide_cyclase"/>
</dbReference>
<organism evidence="5 6">
    <name type="scientific">Skermania pinensis</name>
    <dbReference type="NCBI Taxonomy" id="39122"/>
    <lineage>
        <taxon>Bacteria</taxon>
        <taxon>Bacillati</taxon>
        <taxon>Actinomycetota</taxon>
        <taxon>Actinomycetes</taxon>
        <taxon>Mycobacteriales</taxon>
        <taxon>Gordoniaceae</taxon>
        <taxon>Skermania</taxon>
    </lineage>
</organism>
<feature type="region of interest" description="Disordered" evidence="1">
    <location>
        <begin position="567"/>
        <end position="586"/>
    </location>
</feature>
<evidence type="ECO:0000313" key="6">
    <source>
        <dbReference type="Proteomes" id="UP000887023"/>
    </source>
</evidence>
<reference evidence="5" key="1">
    <citation type="submission" date="2021-07" db="EMBL/GenBank/DDBJ databases">
        <title>Candidatus Kaistella beijingensis sp. nov. isolated from a municipal wastewater treatment plant is involved in sludge foaming.</title>
        <authorList>
            <person name="Song Y."/>
            <person name="Liu S.-J."/>
        </authorList>
    </citation>
    <scope>NUCLEOTIDE SEQUENCE</scope>
    <source>
        <strain evidence="5">DSM 43998</strain>
    </source>
</reference>
<evidence type="ECO:0000259" key="4">
    <source>
        <dbReference type="PROSITE" id="PS50887"/>
    </source>
</evidence>
<dbReference type="NCBIfam" id="TIGR00254">
    <property type="entry name" value="GGDEF"/>
    <property type="match status" value="1"/>
</dbReference>
<dbReference type="SUPFAM" id="SSF141868">
    <property type="entry name" value="EAL domain-like"/>
    <property type="match status" value="1"/>
</dbReference>
<dbReference type="Pfam" id="PF00563">
    <property type="entry name" value="EAL"/>
    <property type="match status" value="1"/>
</dbReference>
<dbReference type="InterPro" id="IPR013656">
    <property type="entry name" value="PAS_4"/>
</dbReference>
<proteinExistence type="predicted"/>
<dbReference type="Pfam" id="PF00990">
    <property type="entry name" value="GGDEF"/>
    <property type="match status" value="1"/>
</dbReference>
<dbReference type="PANTHER" id="PTHR44757">
    <property type="entry name" value="DIGUANYLATE CYCLASE DGCP"/>
    <property type="match status" value="1"/>
</dbReference>
<feature type="domain" description="GGDEF" evidence="4">
    <location>
        <begin position="159"/>
        <end position="304"/>
    </location>
</feature>
<dbReference type="Gene3D" id="3.30.450.20">
    <property type="entry name" value="PAS domain"/>
    <property type="match status" value="1"/>
</dbReference>
<accession>A0ABX8S848</accession>
<dbReference type="InterPro" id="IPR000700">
    <property type="entry name" value="PAS-assoc_C"/>
</dbReference>
<protein>
    <submittedName>
        <fullName evidence="5">EAL domain-containing protein</fullName>
    </submittedName>
</protein>
<dbReference type="CDD" id="cd01948">
    <property type="entry name" value="EAL"/>
    <property type="match status" value="1"/>
</dbReference>
<dbReference type="SUPFAM" id="SSF55073">
    <property type="entry name" value="Nucleotide cyclase"/>
    <property type="match status" value="1"/>
</dbReference>
<dbReference type="InterPro" id="IPR000160">
    <property type="entry name" value="GGDEF_dom"/>
</dbReference>
<dbReference type="CDD" id="cd01949">
    <property type="entry name" value="GGDEF"/>
    <property type="match status" value="1"/>
</dbReference>
<sequence>MTEDTSHDHEDWESRERLLDIVGEAPLLVFALDLAGVIRVSTGGGLAKLGITPGALVGASIFDLYQDRPDLHVAYHRALSGERFTVVEELAGRTYETTYTPTYDAQRTLIGTLGISVDVTDRVEVQKSLRRLAEVDTVTGLRSRQSAEVELSEAIAAGDRLALLLIDLDDFKDVNDSHGHALGDLVLRRLDERLRGTLADGATIARMGGDELMVTVPGEDVEEISRIADELLATLAMPLRIDVSVFAQDEGAEADQIDVAITASMGIALAPRDGDSATALLARADSAMYAAKQSGGATHRFYDVRNDGARRRLAVATRLRRAVARQEIYPAFQPLQLLRSGRVVGFEALARWCDPELGQVSPAEFITLAERSPLIDDLFEQILHQSMAAAAEWTTVAGASFQMLSINVAARQLRDIGLAKQIADVANHHRLPLDRLHVELTETAVMDDDDKAHQTLQQMSDAGVAIYIDDFGVGYSNIGRLTDLSAAGILDGVKIDRRFVAEPDNGRDVSLLRLFQRMGDAFGVDTVLEGIETESQLQVAIDLGYRLGQGWHLGRPMTADAARDLIAGGRPSPASRSDSTRARPAG</sequence>
<dbReference type="RefSeq" id="WP_066471923.1">
    <property type="nucleotide sequence ID" value="NZ_CBCRUZ010000029.1"/>
</dbReference>
<dbReference type="InterPro" id="IPR043128">
    <property type="entry name" value="Rev_trsase/Diguanyl_cyclase"/>
</dbReference>
<evidence type="ECO:0000259" key="3">
    <source>
        <dbReference type="PROSITE" id="PS50883"/>
    </source>
</evidence>
<dbReference type="PROSITE" id="PS50887">
    <property type="entry name" value="GGDEF"/>
    <property type="match status" value="1"/>
</dbReference>
<dbReference type="Gene3D" id="3.20.20.450">
    <property type="entry name" value="EAL domain"/>
    <property type="match status" value="1"/>
</dbReference>
<feature type="domain" description="EAL" evidence="3">
    <location>
        <begin position="312"/>
        <end position="570"/>
    </location>
</feature>
<evidence type="ECO:0000313" key="5">
    <source>
        <dbReference type="EMBL" id="QXQ14020.1"/>
    </source>
</evidence>
<dbReference type="SUPFAM" id="SSF55785">
    <property type="entry name" value="PYP-like sensor domain (PAS domain)"/>
    <property type="match status" value="1"/>
</dbReference>
<gene>
    <name evidence="5" type="ORF">KV203_00670</name>
</gene>
<dbReference type="PANTHER" id="PTHR44757:SF2">
    <property type="entry name" value="BIOFILM ARCHITECTURE MAINTENANCE PROTEIN MBAA"/>
    <property type="match status" value="1"/>
</dbReference>
<dbReference type="PROSITE" id="PS50883">
    <property type="entry name" value="EAL"/>
    <property type="match status" value="1"/>
</dbReference>
<dbReference type="SMART" id="SM00052">
    <property type="entry name" value="EAL"/>
    <property type="match status" value="1"/>
</dbReference>
<dbReference type="Gene3D" id="3.30.70.270">
    <property type="match status" value="1"/>
</dbReference>
<dbReference type="Pfam" id="PF08448">
    <property type="entry name" value="PAS_4"/>
    <property type="match status" value="1"/>
</dbReference>
<dbReference type="InterPro" id="IPR035965">
    <property type="entry name" value="PAS-like_dom_sf"/>
</dbReference>
<dbReference type="EMBL" id="CP079105">
    <property type="protein sequence ID" value="QXQ14020.1"/>
    <property type="molecule type" value="Genomic_DNA"/>
</dbReference>
<dbReference type="SMART" id="SM00267">
    <property type="entry name" value="GGDEF"/>
    <property type="match status" value="1"/>
</dbReference>
<keyword evidence="6" id="KW-1185">Reference proteome</keyword>